<evidence type="ECO:0000313" key="2">
    <source>
        <dbReference type="Proteomes" id="UP000187203"/>
    </source>
</evidence>
<dbReference type="EMBL" id="AWUE01021930">
    <property type="protein sequence ID" value="OMO60236.1"/>
    <property type="molecule type" value="Genomic_DNA"/>
</dbReference>
<name>A0A1R3GQB6_9ROSI</name>
<evidence type="ECO:0000313" key="1">
    <source>
        <dbReference type="EMBL" id="OMO60236.1"/>
    </source>
</evidence>
<sequence>MTSANPMLPLPLKTRQLHLASNDKGGLPQFETQRELQEGCWEWEQQFDVLATKASPW</sequence>
<keyword evidence="2" id="KW-1185">Reference proteome</keyword>
<comment type="caution">
    <text evidence="1">The sequence shown here is derived from an EMBL/GenBank/DDBJ whole genome shotgun (WGS) entry which is preliminary data.</text>
</comment>
<dbReference type="AlphaFoldDB" id="A0A1R3GQB6"/>
<proteinExistence type="predicted"/>
<reference evidence="2" key="1">
    <citation type="submission" date="2013-09" db="EMBL/GenBank/DDBJ databases">
        <title>Corchorus olitorius genome sequencing.</title>
        <authorList>
            <person name="Alam M."/>
            <person name="Haque M.S."/>
            <person name="Islam M.S."/>
            <person name="Emdad E.M."/>
            <person name="Islam M.M."/>
            <person name="Ahmed B."/>
            <person name="Halim A."/>
            <person name="Hossen Q.M.M."/>
            <person name="Hossain M.Z."/>
            <person name="Ahmed R."/>
            <person name="Khan M.M."/>
            <person name="Islam R."/>
            <person name="Rashid M.M."/>
            <person name="Khan S.A."/>
            <person name="Rahman M.S."/>
            <person name="Alam M."/>
            <person name="Yahiya A.S."/>
            <person name="Khan M.S."/>
            <person name="Azam M.S."/>
            <person name="Haque T."/>
            <person name="Lashkar M.Z.H."/>
            <person name="Akhand A.I."/>
            <person name="Morshed G."/>
            <person name="Roy S."/>
            <person name="Uddin K.S."/>
            <person name="Rabeya T."/>
            <person name="Hossain A.S."/>
            <person name="Chowdhury A."/>
            <person name="Snigdha A.R."/>
            <person name="Mortoza M.S."/>
            <person name="Matin S.A."/>
            <person name="Hoque S.M.E."/>
            <person name="Islam M.K."/>
            <person name="Roy D.K."/>
            <person name="Haider R."/>
            <person name="Moosa M.M."/>
            <person name="Elias S.M."/>
            <person name="Hasan A.M."/>
            <person name="Jahan S."/>
            <person name="Shafiuddin M."/>
            <person name="Mahmood N."/>
            <person name="Shommy N.S."/>
        </authorList>
    </citation>
    <scope>NUCLEOTIDE SEQUENCE [LARGE SCALE GENOMIC DNA]</scope>
    <source>
        <strain evidence="2">cv. O-4</strain>
    </source>
</reference>
<protein>
    <submittedName>
        <fullName evidence="1">Pentatricopeptide repeat-containing protein</fullName>
    </submittedName>
</protein>
<dbReference type="Proteomes" id="UP000187203">
    <property type="component" value="Unassembled WGS sequence"/>
</dbReference>
<accession>A0A1R3GQB6</accession>
<gene>
    <name evidence="1" type="ORF">COLO4_33889</name>
</gene>
<organism evidence="1 2">
    <name type="scientific">Corchorus olitorius</name>
    <dbReference type="NCBI Taxonomy" id="93759"/>
    <lineage>
        <taxon>Eukaryota</taxon>
        <taxon>Viridiplantae</taxon>
        <taxon>Streptophyta</taxon>
        <taxon>Embryophyta</taxon>
        <taxon>Tracheophyta</taxon>
        <taxon>Spermatophyta</taxon>
        <taxon>Magnoliopsida</taxon>
        <taxon>eudicotyledons</taxon>
        <taxon>Gunneridae</taxon>
        <taxon>Pentapetalae</taxon>
        <taxon>rosids</taxon>
        <taxon>malvids</taxon>
        <taxon>Malvales</taxon>
        <taxon>Malvaceae</taxon>
        <taxon>Grewioideae</taxon>
        <taxon>Apeibeae</taxon>
        <taxon>Corchorus</taxon>
    </lineage>
</organism>